<comment type="caution">
    <text evidence="2">The sequence shown here is derived from an EMBL/GenBank/DDBJ whole genome shotgun (WGS) entry which is preliminary data.</text>
</comment>
<feature type="compositionally biased region" description="Low complexity" evidence="1">
    <location>
        <begin position="381"/>
        <end position="394"/>
    </location>
</feature>
<feature type="region of interest" description="Disordered" evidence="1">
    <location>
        <begin position="145"/>
        <end position="243"/>
    </location>
</feature>
<name>A0ABV0Z9E6_9TELE</name>
<dbReference type="EMBL" id="JAHRIP010057059">
    <property type="protein sequence ID" value="MEQ2302832.1"/>
    <property type="molecule type" value="Genomic_DNA"/>
</dbReference>
<feature type="compositionally biased region" description="Low complexity" evidence="1">
    <location>
        <begin position="228"/>
        <end position="237"/>
    </location>
</feature>
<feature type="compositionally biased region" description="Polar residues" evidence="1">
    <location>
        <begin position="454"/>
        <end position="468"/>
    </location>
</feature>
<evidence type="ECO:0008006" key="4">
    <source>
        <dbReference type="Google" id="ProtNLM"/>
    </source>
</evidence>
<feature type="compositionally biased region" description="Polar residues" evidence="1">
    <location>
        <begin position="509"/>
        <end position="526"/>
    </location>
</feature>
<dbReference type="Proteomes" id="UP001469553">
    <property type="component" value="Unassembled WGS sequence"/>
</dbReference>
<evidence type="ECO:0000256" key="1">
    <source>
        <dbReference type="SAM" id="MobiDB-lite"/>
    </source>
</evidence>
<feature type="compositionally biased region" description="Basic and acidic residues" evidence="1">
    <location>
        <begin position="34"/>
        <end position="44"/>
    </location>
</feature>
<feature type="non-terminal residue" evidence="2">
    <location>
        <position position="1"/>
    </location>
</feature>
<feature type="compositionally biased region" description="Polar residues" evidence="1">
    <location>
        <begin position="47"/>
        <end position="71"/>
    </location>
</feature>
<feature type="region of interest" description="Disordered" evidence="1">
    <location>
        <begin position="343"/>
        <end position="395"/>
    </location>
</feature>
<proteinExistence type="predicted"/>
<reference evidence="2 3" key="1">
    <citation type="submission" date="2021-06" db="EMBL/GenBank/DDBJ databases">
        <authorList>
            <person name="Palmer J.M."/>
        </authorList>
    </citation>
    <scope>NUCLEOTIDE SEQUENCE [LARGE SCALE GENOMIC DNA]</scope>
    <source>
        <strain evidence="2 3">AS_MEX2019</strain>
        <tissue evidence="2">Muscle</tissue>
    </source>
</reference>
<feature type="compositionally biased region" description="Basic and acidic residues" evidence="1">
    <location>
        <begin position="544"/>
        <end position="564"/>
    </location>
</feature>
<accession>A0ABV0Z9E6</accession>
<sequence>VRMSGGVNVKSAPRGSSSSGIPLPRSLVTNSPKTDPRRQTRDLPRPSIQSPKHTPMHTLTHSPSLCPQNSVIPGPSSREHQKDGGLKNQLYQRTHVSRSAYSSPVVQRKVSSSHSKDTMDLQKTFPAHIPSQLVHDGNHNRSNIINKNQANNLHPPFRFRGGENSNTTQKMSHNMPARGGDPPKKQPIESGFAKNGNIHSSPAQSGCKHSFTGHSGSTSQSDEEMGTPEDSSSASSPDPLPLPLITFDMPVISSVYEQEHHLPKESTETHTTRVNMAAVAPFSYRLRIQESDFSLEELSDCSSGSIEVCCDDLTAGGMLEANVANISMTAKPRELDLRSAAVSCQDSSAQPMASRKPQAKPSALPQAPPCPSGTELKVYRPNSGSIPIPIPNSSRLRKQRSLGNLCVLTDAEKKLHLYQSPRWNDDASRPRAGTNKAGQTKTGQAGGGRPPLSRTLSKSEQSLFQSKPKSFGSPAVNSNMGKPSRIPAPGKPRGPYAEVKPISKASEVSPATESADQPLKANSNGAESAVKKPEENFKSGAQISEEKKEKKGTDGENDKSFLKVDPELVVTVLGDLEQLLFSQMLAGADSI</sequence>
<evidence type="ECO:0000313" key="3">
    <source>
        <dbReference type="Proteomes" id="UP001469553"/>
    </source>
</evidence>
<gene>
    <name evidence="2" type="ORF">AMECASPLE_010762</name>
</gene>
<protein>
    <recommendedName>
        <fullName evidence="4">Neuron navigator 1</fullName>
    </recommendedName>
</protein>
<feature type="region of interest" description="Disordered" evidence="1">
    <location>
        <begin position="1"/>
        <end position="86"/>
    </location>
</feature>
<organism evidence="2 3">
    <name type="scientific">Ameca splendens</name>
    <dbReference type="NCBI Taxonomy" id="208324"/>
    <lineage>
        <taxon>Eukaryota</taxon>
        <taxon>Metazoa</taxon>
        <taxon>Chordata</taxon>
        <taxon>Craniata</taxon>
        <taxon>Vertebrata</taxon>
        <taxon>Euteleostomi</taxon>
        <taxon>Actinopterygii</taxon>
        <taxon>Neopterygii</taxon>
        <taxon>Teleostei</taxon>
        <taxon>Neoteleostei</taxon>
        <taxon>Acanthomorphata</taxon>
        <taxon>Ovalentaria</taxon>
        <taxon>Atherinomorphae</taxon>
        <taxon>Cyprinodontiformes</taxon>
        <taxon>Goodeidae</taxon>
        <taxon>Ameca</taxon>
    </lineage>
</organism>
<feature type="region of interest" description="Disordered" evidence="1">
    <location>
        <begin position="419"/>
        <end position="564"/>
    </location>
</feature>
<evidence type="ECO:0000313" key="2">
    <source>
        <dbReference type="EMBL" id="MEQ2302832.1"/>
    </source>
</evidence>
<keyword evidence="3" id="KW-1185">Reference proteome</keyword>
<feature type="compositionally biased region" description="Polar residues" evidence="1">
    <location>
        <begin position="163"/>
        <end position="172"/>
    </location>
</feature>